<comment type="caution">
    <text evidence="7">The sequence shown here is derived from an EMBL/GenBank/DDBJ whole genome shotgun (WGS) entry which is preliminary data.</text>
</comment>
<keyword evidence="5" id="KW-0472">Membrane</keyword>
<dbReference type="OrthoDB" id="5507614at2"/>
<keyword evidence="3 7" id="KW-0413">Isomerase</keyword>
<feature type="domain" description="PPIase cyclophilin-type" evidence="6">
    <location>
        <begin position="114"/>
        <end position="264"/>
    </location>
</feature>
<evidence type="ECO:0000313" key="7">
    <source>
        <dbReference type="EMBL" id="KGJ79195.1"/>
    </source>
</evidence>
<dbReference type="PROSITE" id="PS50096">
    <property type="entry name" value="IQ"/>
    <property type="match status" value="1"/>
</dbReference>
<evidence type="ECO:0000313" key="9">
    <source>
        <dbReference type="Proteomes" id="UP000029864"/>
    </source>
</evidence>
<dbReference type="CDD" id="cd00317">
    <property type="entry name" value="cyclophilin"/>
    <property type="match status" value="1"/>
</dbReference>
<reference evidence="7 9" key="1">
    <citation type="submission" date="2014-08" db="EMBL/GenBank/DDBJ databases">
        <authorList>
            <person name="Sisinthy S."/>
        </authorList>
    </citation>
    <scope>NUCLEOTIDE SEQUENCE [LARGE SCALE GENOMIC DNA]</scope>
    <source>
        <strain evidence="7 9">RuG17</strain>
    </source>
</reference>
<evidence type="ECO:0000256" key="2">
    <source>
        <dbReference type="ARBA" id="ARBA00023110"/>
    </source>
</evidence>
<accession>A0A099JM48</accession>
<dbReference type="Proteomes" id="UP000029864">
    <property type="component" value="Unassembled WGS sequence"/>
</dbReference>
<dbReference type="InterPro" id="IPR029000">
    <property type="entry name" value="Cyclophilin-like_dom_sf"/>
</dbReference>
<dbReference type="Pfam" id="PF00160">
    <property type="entry name" value="Pro_isomerase"/>
    <property type="match status" value="1"/>
</dbReference>
<keyword evidence="2" id="KW-0697">Rotamase</keyword>
<organism evidence="7 9">
    <name type="scientific">Cryobacterium roopkundense</name>
    <dbReference type="NCBI Taxonomy" id="1001240"/>
    <lineage>
        <taxon>Bacteria</taxon>
        <taxon>Bacillati</taxon>
        <taxon>Actinomycetota</taxon>
        <taxon>Actinomycetes</taxon>
        <taxon>Micrococcales</taxon>
        <taxon>Microbacteriaceae</taxon>
        <taxon>Cryobacterium</taxon>
    </lineage>
</organism>
<keyword evidence="9" id="KW-1185">Reference proteome</keyword>
<dbReference type="PROSITE" id="PS50072">
    <property type="entry name" value="CSA_PPIASE_2"/>
    <property type="match status" value="1"/>
</dbReference>
<dbReference type="InterPro" id="IPR044665">
    <property type="entry name" value="E_coli_cyclophilin_A-like"/>
</dbReference>
<evidence type="ECO:0000313" key="10">
    <source>
        <dbReference type="Proteomes" id="UP000561726"/>
    </source>
</evidence>
<gene>
    <name evidence="8" type="ORF">BJ997_001936</name>
    <name evidence="7" type="ORF">GY21_05965</name>
</gene>
<feature type="region of interest" description="Disordered" evidence="4">
    <location>
        <begin position="67"/>
        <end position="94"/>
    </location>
</feature>
<dbReference type="STRING" id="1001240.GY21_05965"/>
<dbReference type="eggNOG" id="COG0652">
    <property type="taxonomic scope" value="Bacteria"/>
</dbReference>
<evidence type="ECO:0000259" key="6">
    <source>
        <dbReference type="PROSITE" id="PS50072"/>
    </source>
</evidence>
<sequence length="265" mass="27181">MAQNYKHEREAREARARTRAYQARREVNSQQQKRRRTDNVIAGGSLVVVLTLLVVAQVLYFSGGPGTPEPTDSAASATPTATPPTVANSGDVPPSAIAEGRSWVGDLTVNDVTLGIELDGAAAPQAVASTISLAQSGFYSGTSCHRLTNGGFFVLQCGDPSGDGTGGPGYTYGPVENAPTDNLYPAGTLAMARQGDSAFSMGSQFFIVYEDTTIGADTAGGYSVIGTVTSGLDQLKAEITDAGVADGATDGAPVVPTTITGITVQ</sequence>
<name>A0A099JM48_9MICO</name>
<dbReference type="RefSeq" id="WP_035835775.1">
    <property type="nucleotide sequence ID" value="NZ_JACHBQ010000001.1"/>
</dbReference>
<feature type="region of interest" description="Disordered" evidence="4">
    <location>
        <begin position="1"/>
        <end position="36"/>
    </location>
</feature>
<evidence type="ECO:0000256" key="4">
    <source>
        <dbReference type="SAM" id="MobiDB-lite"/>
    </source>
</evidence>
<dbReference type="SUPFAM" id="SSF50891">
    <property type="entry name" value="Cyclophilin-like"/>
    <property type="match status" value="1"/>
</dbReference>
<keyword evidence="5" id="KW-0812">Transmembrane</keyword>
<dbReference type="Proteomes" id="UP000561726">
    <property type="component" value="Unassembled WGS sequence"/>
</dbReference>
<dbReference type="EC" id="5.2.1.8" evidence="1"/>
<dbReference type="PANTHER" id="PTHR43246">
    <property type="entry name" value="PEPTIDYL-PROLYL CIS-TRANS ISOMERASE CYP38, CHLOROPLASTIC"/>
    <property type="match status" value="1"/>
</dbReference>
<feature type="compositionally biased region" description="Low complexity" evidence="4">
    <location>
        <begin position="69"/>
        <end position="87"/>
    </location>
</feature>
<dbReference type="Gene3D" id="2.40.100.10">
    <property type="entry name" value="Cyclophilin-like"/>
    <property type="match status" value="1"/>
</dbReference>
<dbReference type="EMBL" id="JPXF01000017">
    <property type="protein sequence ID" value="KGJ79195.1"/>
    <property type="molecule type" value="Genomic_DNA"/>
</dbReference>
<evidence type="ECO:0000256" key="3">
    <source>
        <dbReference type="ARBA" id="ARBA00023235"/>
    </source>
</evidence>
<feature type="transmembrane region" description="Helical" evidence="5">
    <location>
        <begin position="40"/>
        <end position="61"/>
    </location>
</feature>
<dbReference type="GO" id="GO:0003755">
    <property type="term" value="F:peptidyl-prolyl cis-trans isomerase activity"/>
    <property type="evidence" value="ECO:0007669"/>
    <property type="project" value="UniProtKB-KW"/>
</dbReference>
<reference evidence="8 10" key="2">
    <citation type="submission" date="2020-08" db="EMBL/GenBank/DDBJ databases">
        <title>Sequencing the genomes of 1000 actinobacteria strains.</title>
        <authorList>
            <person name="Klenk H.-P."/>
        </authorList>
    </citation>
    <scope>NUCLEOTIDE SEQUENCE [LARGE SCALE GENOMIC DNA]</scope>
    <source>
        <strain evidence="8 10">DSM 21065</strain>
    </source>
</reference>
<evidence type="ECO:0000313" key="8">
    <source>
        <dbReference type="EMBL" id="MBB5641388.1"/>
    </source>
</evidence>
<evidence type="ECO:0000256" key="5">
    <source>
        <dbReference type="SAM" id="Phobius"/>
    </source>
</evidence>
<dbReference type="InterPro" id="IPR002130">
    <property type="entry name" value="Cyclophilin-type_PPIase_dom"/>
</dbReference>
<protein>
    <recommendedName>
        <fullName evidence="1">peptidylprolyl isomerase</fullName>
        <ecNumber evidence="1">5.2.1.8</ecNumber>
    </recommendedName>
</protein>
<dbReference type="EMBL" id="JACHBQ010000001">
    <property type="protein sequence ID" value="MBB5641388.1"/>
    <property type="molecule type" value="Genomic_DNA"/>
</dbReference>
<dbReference type="AlphaFoldDB" id="A0A099JM48"/>
<proteinExistence type="predicted"/>
<keyword evidence="5" id="KW-1133">Transmembrane helix</keyword>
<feature type="compositionally biased region" description="Basic and acidic residues" evidence="4">
    <location>
        <begin position="1"/>
        <end position="16"/>
    </location>
</feature>
<evidence type="ECO:0000256" key="1">
    <source>
        <dbReference type="ARBA" id="ARBA00013194"/>
    </source>
</evidence>